<dbReference type="AlphaFoldDB" id="A0A080ZZD9"/>
<proteinExistence type="predicted"/>
<evidence type="ECO:0000313" key="3">
    <source>
        <dbReference type="Proteomes" id="UP000028582"/>
    </source>
</evidence>
<name>A0A080ZZD9_PHYNI</name>
<evidence type="ECO:0000256" key="1">
    <source>
        <dbReference type="SAM" id="MobiDB-lite"/>
    </source>
</evidence>
<dbReference type="EMBL" id="ANJA01002120">
    <property type="protein sequence ID" value="ETO72000.1"/>
    <property type="molecule type" value="Genomic_DNA"/>
</dbReference>
<reference evidence="2 3" key="1">
    <citation type="submission" date="2013-11" db="EMBL/GenBank/DDBJ databases">
        <title>The Genome Sequence of Phytophthora parasitica P1976.</title>
        <authorList>
            <consortium name="The Broad Institute Genomics Platform"/>
            <person name="Russ C."/>
            <person name="Tyler B."/>
            <person name="Panabieres F."/>
            <person name="Shan W."/>
            <person name="Tripathy S."/>
            <person name="Grunwald N."/>
            <person name="Machado M."/>
            <person name="Johnson C.S."/>
            <person name="Walker B."/>
            <person name="Young S."/>
            <person name="Zeng Q."/>
            <person name="Gargeya S."/>
            <person name="Fitzgerald M."/>
            <person name="Haas B."/>
            <person name="Abouelleil A."/>
            <person name="Allen A.W."/>
            <person name="Alvarado L."/>
            <person name="Arachchi H.M."/>
            <person name="Berlin A.M."/>
            <person name="Chapman S.B."/>
            <person name="Gainer-Dewar J."/>
            <person name="Goldberg J."/>
            <person name="Griggs A."/>
            <person name="Gujja S."/>
            <person name="Hansen M."/>
            <person name="Howarth C."/>
            <person name="Imamovic A."/>
            <person name="Ireland A."/>
            <person name="Larimer J."/>
            <person name="McCowan C."/>
            <person name="Murphy C."/>
            <person name="Pearson M."/>
            <person name="Poon T.W."/>
            <person name="Priest M."/>
            <person name="Roberts A."/>
            <person name="Saif S."/>
            <person name="Shea T."/>
            <person name="Sisk P."/>
            <person name="Sykes S."/>
            <person name="Wortman J."/>
            <person name="Nusbaum C."/>
            <person name="Birren B."/>
        </authorList>
    </citation>
    <scope>NUCLEOTIDE SEQUENCE [LARGE SCALE GENOMIC DNA]</scope>
    <source>
        <strain evidence="2 3">P1976</strain>
    </source>
</reference>
<accession>A0A080ZZD9</accession>
<evidence type="ECO:0000313" key="2">
    <source>
        <dbReference type="EMBL" id="ETO72000.1"/>
    </source>
</evidence>
<protein>
    <submittedName>
        <fullName evidence="2">Uncharacterized protein</fullName>
    </submittedName>
</protein>
<gene>
    <name evidence="2" type="ORF">F444_11755</name>
</gene>
<dbReference type="Proteomes" id="UP000028582">
    <property type="component" value="Unassembled WGS sequence"/>
</dbReference>
<sequence length="58" mass="6364">MASSRATLGRPTSFWVRVAGRKQAGRTATATRPRRRRGMKMRKAARSNLASAAPTRPP</sequence>
<feature type="region of interest" description="Disordered" evidence="1">
    <location>
        <begin position="22"/>
        <end position="58"/>
    </location>
</feature>
<comment type="caution">
    <text evidence="2">The sequence shown here is derived from an EMBL/GenBank/DDBJ whole genome shotgun (WGS) entry which is preliminary data.</text>
</comment>
<organism evidence="2 3">
    <name type="scientific">Phytophthora nicotianae P1976</name>
    <dbReference type="NCBI Taxonomy" id="1317066"/>
    <lineage>
        <taxon>Eukaryota</taxon>
        <taxon>Sar</taxon>
        <taxon>Stramenopiles</taxon>
        <taxon>Oomycota</taxon>
        <taxon>Peronosporomycetes</taxon>
        <taxon>Peronosporales</taxon>
        <taxon>Peronosporaceae</taxon>
        <taxon>Phytophthora</taxon>
    </lineage>
</organism>
<feature type="compositionally biased region" description="Basic residues" evidence="1">
    <location>
        <begin position="32"/>
        <end position="45"/>
    </location>
</feature>